<feature type="region of interest" description="Disordered" evidence="1">
    <location>
        <begin position="1"/>
        <end position="74"/>
    </location>
</feature>
<proteinExistence type="predicted"/>
<dbReference type="AlphaFoldDB" id="A0A939P7W2"/>
<feature type="compositionally biased region" description="Basic and acidic residues" evidence="1">
    <location>
        <begin position="36"/>
        <end position="48"/>
    </location>
</feature>
<evidence type="ECO:0008006" key="4">
    <source>
        <dbReference type="Google" id="ProtNLM"/>
    </source>
</evidence>
<evidence type="ECO:0000313" key="3">
    <source>
        <dbReference type="Proteomes" id="UP000669179"/>
    </source>
</evidence>
<accession>A0A939P7W2</accession>
<dbReference type="Proteomes" id="UP000669179">
    <property type="component" value="Unassembled WGS sequence"/>
</dbReference>
<sequence length="153" mass="16977">MQDRSENSLNSIVNQSTPHAPADADETAQRLATLKLDQHRPVDPRDETSPSQTGHAQEQQAVYAPVSPEKSSNGNYQFELRRQSNGSAVLPIFTDEQLLVRTLGQYQPKIHLPLLELLIQVAGRSPIIVNPMLAPGAEVWTRSDLDESKKEQS</sequence>
<name>A0A939P7W2_9ACTN</name>
<feature type="compositionally biased region" description="Polar residues" evidence="1">
    <location>
        <begin position="49"/>
        <end position="60"/>
    </location>
</feature>
<protein>
    <recommendedName>
        <fullName evidence="4">SseB family protein</fullName>
    </recommendedName>
</protein>
<organism evidence="2 3">
    <name type="scientific">Actinomadura barringtoniae</name>
    <dbReference type="NCBI Taxonomy" id="1427535"/>
    <lineage>
        <taxon>Bacteria</taxon>
        <taxon>Bacillati</taxon>
        <taxon>Actinomycetota</taxon>
        <taxon>Actinomycetes</taxon>
        <taxon>Streptosporangiales</taxon>
        <taxon>Thermomonosporaceae</taxon>
        <taxon>Actinomadura</taxon>
    </lineage>
</organism>
<feature type="compositionally biased region" description="Polar residues" evidence="1">
    <location>
        <begin position="7"/>
        <end position="18"/>
    </location>
</feature>
<keyword evidence="3" id="KW-1185">Reference proteome</keyword>
<evidence type="ECO:0000313" key="2">
    <source>
        <dbReference type="EMBL" id="MBO2447268.1"/>
    </source>
</evidence>
<reference evidence="2" key="1">
    <citation type="submission" date="2021-03" db="EMBL/GenBank/DDBJ databases">
        <authorList>
            <person name="Kanchanasin P."/>
            <person name="Saeng-In P."/>
            <person name="Phongsopitanun W."/>
            <person name="Yuki M."/>
            <person name="Kudo T."/>
            <person name="Ohkuma M."/>
            <person name="Tanasupawat S."/>
        </authorList>
    </citation>
    <scope>NUCLEOTIDE SEQUENCE</scope>
    <source>
        <strain evidence="2">GKU 128</strain>
    </source>
</reference>
<dbReference type="EMBL" id="JAGEOJ010000003">
    <property type="protein sequence ID" value="MBO2447268.1"/>
    <property type="molecule type" value="Genomic_DNA"/>
</dbReference>
<comment type="caution">
    <text evidence="2">The sequence shown here is derived from an EMBL/GenBank/DDBJ whole genome shotgun (WGS) entry which is preliminary data.</text>
</comment>
<dbReference type="RefSeq" id="WP_208254859.1">
    <property type="nucleotide sequence ID" value="NZ_JAGEOJ010000003.1"/>
</dbReference>
<evidence type="ECO:0000256" key="1">
    <source>
        <dbReference type="SAM" id="MobiDB-lite"/>
    </source>
</evidence>
<gene>
    <name evidence="2" type="ORF">J4573_09245</name>
</gene>